<evidence type="ECO:0000313" key="2">
    <source>
        <dbReference type="EMBL" id="PWZ07797.1"/>
    </source>
</evidence>
<feature type="transmembrane region" description="Helical" evidence="1">
    <location>
        <begin position="14"/>
        <end position="30"/>
    </location>
</feature>
<organism evidence="2 3">
    <name type="scientific">Zea mays</name>
    <name type="common">Maize</name>
    <dbReference type="NCBI Taxonomy" id="4577"/>
    <lineage>
        <taxon>Eukaryota</taxon>
        <taxon>Viridiplantae</taxon>
        <taxon>Streptophyta</taxon>
        <taxon>Embryophyta</taxon>
        <taxon>Tracheophyta</taxon>
        <taxon>Spermatophyta</taxon>
        <taxon>Magnoliopsida</taxon>
        <taxon>Liliopsida</taxon>
        <taxon>Poales</taxon>
        <taxon>Poaceae</taxon>
        <taxon>PACMAD clade</taxon>
        <taxon>Panicoideae</taxon>
        <taxon>Andropogonodae</taxon>
        <taxon>Andropogoneae</taxon>
        <taxon>Tripsacinae</taxon>
        <taxon>Zea</taxon>
    </lineage>
</organism>
<dbReference type="EMBL" id="NCVQ01000010">
    <property type="protein sequence ID" value="PWZ07797.1"/>
    <property type="molecule type" value="Genomic_DNA"/>
</dbReference>
<name>A0A3L6DHW2_MAIZE</name>
<dbReference type="AlphaFoldDB" id="A0A3L6DHW2"/>
<protein>
    <recommendedName>
        <fullName evidence="4">Reverse transcriptase zinc-binding domain-containing protein</fullName>
    </recommendedName>
</protein>
<evidence type="ECO:0000313" key="3">
    <source>
        <dbReference type="Proteomes" id="UP000251960"/>
    </source>
</evidence>
<accession>A0A3L6DHW2</accession>
<keyword evidence="1" id="KW-0812">Transmembrane</keyword>
<evidence type="ECO:0008006" key="4">
    <source>
        <dbReference type="Google" id="ProtNLM"/>
    </source>
</evidence>
<proteinExistence type="predicted"/>
<evidence type="ECO:0000256" key="1">
    <source>
        <dbReference type="SAM" id="Phobius"/>
    </source>
</evidence>
<comment type="caution">
    <text evidence="2">The sequence shown here is derived from an EMBL/GenBank/DDBJ whole genome shotgun (WGS) entry which is preliminary data.</text>
</comment>
<sequence length="36" mass="4306">CPRCDQAKESINHLLLYCILVRVFLFRRLFQIVGLQ</sequence>
<keyword evidence="1" id="KW-0472">Membrane</keyword>
<gene>
    <name evidence="2" type="ORF">Zm00014a_021267</name>
</gene>
<feature type="non-terminal residue" evidence="2">
    <location>
        <position position="1"/>
    </location>
</feature>
<dbReference type="Proteomes" id="UP000251960">
    <property type="component" value="Chromosome 9"/>
</dbReference>
<reference evidence="2 3" key="1">
    <citation type="journal article" date="2018" name="Nat. Genet.">
        <title>Extensive intraspecific gene order and gene structural variations between Mo17 and other maize genomes.</title>
        <authorList>
            <person name="Sun S."/>
            <person name="Zhou Y."/>
            <person name="Chen J."/>
            <person name="Shi J."/>
            <person name="Zhao H."/>
            <person name="Zhao H."/>
            <person name="Song W."/>
            <person name="Zhang M."/>
            <person name="Cui Y."/>
            <person name="Dong X."/>
            <person name="Liu H."/>
            <person name="Ma X."/>
            <person name="Jiao Y."/>
            <person name="Wang B."/>
            <person name="Wei X."/>
            <person name="Stein J.C."/>
            <person name="Glaubitz J.C."/>
            <person name="Lu F."/>
            <person name="Yu G."/>
            <person name="Liang C."/>
            <person name="Fengler K."/>
            <person name="Li B."/>
            <person name="Rafalski A."/>
            <person name="Schnable P.S."/>
            <person name="Ware D.H."/>
            <person name="Buckler E.S."/>
            <person name="Lai J."/>
        </authorList>
    </citation>
    <scope>NUCLEOTIDE SEQUENCE [LARGE SCALE GENOMIC DNA]</scope>
    <source>
        <strain evidence="3">cv. Missouri 17</strain>
        <tissue evidence="2">Seedling</tissue>
    </source>
</reference>
<keyword evidence="1" id="KW-1133">Transmembrane helix</keyword>